<organism evidence="2">
    <name type="scientific">Oryza nivara</name>
    <name type="common">Indian wild rice</name>
    <name type="synonym">Oryza sativa f. spontanea</name>
    <dbReference type="NCBI Taxonomy" id="4536"/>
    <lineage>
        <taxon>Eukaryota</taxon>
        <taxon>Viridiplantae</taxon>
        <taxon>Streptophyta</taxon>
        <taxon>Embryophyta</taxon>
        <taxon>Tracheophyta</taxon>
        <taxon>Spermatophyta</taxon>
        <taxon>Magnoliopsida</taxon>
        <taxon>Liliopsida</taxon>
        <taxon>Poales</taxon>
        <taxon>Poaceae</taxon>
        <taxon>BOP clade</taxon>
        <taxon>Oryzoideae</taxon>
        <taxon>Oryzeae</taxon>
        <taxon>Oryzinae</taxon>
        <taxon>Oryza</taxon>
    </lineage>
</organism>
<feature type="compositionally biased region" description="Gly residues" evidence="1">
    <location>
        <begin position="89"/>
        <end position="99"/>
    </location>
</feature>
<protein>
    <submittedName>
        <fullName evidence="2">Uncharacterized protein</fullName>
    </submittedName>
</protein>
<evidence type="ECO:0000256" key="1">
    <source>
        <dbReference type="SAM" id="MobiDB-lite"/>
    </source>
</evidence>
<feature type="compositionally biased region" description="Basic residues" evidence="1">
    <location>
        <begin position="102"/>
        <end position="113"/>
    </location>
</feature>
<keyword evidence="3" id="KW-1185">Reference proteome</keyword>
<evidence type="ECO:0000313" key="2">
    <source>
        <dbReference type="EnsemblPlants" id="ONIVA05G09920.1"/>
    </source>
</evidence>
<dbReference type="AlphaFoldDB" id="A0A0E0HBT8"/>
<reference evidence="2" key="1">
    <citation type="submission" date="2015-04" db="UniProtKB">
        <authorList>
            <consortium name="EnsemblPlants"/>
        </authorList>
    </citation>
    <scope>IDENTIFICATION</scope>
    <source>
        <strain evidence="2">SL10</strain>
    </source>
</reference>
<dbReference type="EnsemblPlants" id="ONIVA05G09920.1">
    <property type="protein sequence ID" value="ONIVA05G09920.1"/>
    <property type="gene ID" value="ONIVA05G09920"/>
</dbReference>
<proteinExistence type="predicted"/>
<dbReference type="Proteomes" id="UP000006591">
    <property type="component" value="Chromosome 5"/>
</dbReference>
<sequence length="188" mass="19648">MSLPSSRRRGGLARWGAAAGRRLRVAGAASADGWAARGRRLGGWEGRGRRRPGGWEAAVPRLLGAGCSTAGSSAGRRLGSVGPAAGRRLGAGRGEGLGWEGRRRRQGRRRRRGEGKGVGHLDATDSGTSATRLRSGKKWSGESAEELHGSSGCCRCLACSASGTERCLTSAEKTETVPTFTVYWQDGA</sequence>
<dbReference type="HOGENOM" id="CLU_1443199_0_0_1"/>
<name>A0A0E0HBT8_ORYNI</name>
<evidence type="ECO:0000313" key="3">
    <source>
        <dbReference type="Proteomes" id="UP000006591"/>
    </source>
</evidence>
<reference evidence="2" key="2">
    <citation type="submission" date="2018-04" db="EMBL/GenBank/DDBJ databases">
        <title>OnivRS2 (Oryza nivara Reference Sequence Version 2).</title>
        <authorList>
            <person name="Zhang J."/>
            <person name="Kudrna D."/>
            <person name="Lee S."/>
            <person name="Talag J."/>
            <person name="Rajasekar S."/>
            <person name="Welchert J."/>
            <person name="Hsing Y.-I."/>
            <person name="Wing R.A."/>
        </authorList>
    </citation>
    <scope>NUCLEOTIDE SEQUENCE [LARGE SCALE GENOMIC DNA]</scope>
    <source>
        <strain evidence="2">SL10</strain>
    </source>
</reference>
<feature type="compositionally biased region" description="Basic and acidic residues" evidence="1">
    <location>
        <begin position="114"/>
        <end position="123"/>
    </location>
</feature>
<feature type="region of interest" description="Disordered" evidence="1">
    <location>
        <begin position="70"/>
        <end position="149"/>
    </location>
</feature>
<accession>A0A0E0HBT8</accession>
<dbReference type="Gramene" id="ONIVA05G09920.1">
    <property type="protein sequence ID" value="ONIVA05G09920.1"/>
    <property type="gene ID" value="ONIVA05G09920"/>
</dbReference>